<feature type="transmembrane region" description="Helical" evidence="7">
    <location>
        <begin position="68"/>
        <end position="89"/>
    </location>
</feature>
<sequence>MSPDELDALLAAPALAPPPGVSPNFDNPSRHNDYAWGITTVCMVIATLCLFLRWYVRIWLDRRVRIEDVLTIGAYGAYWGTAYAAYGMIYTPGYYVHTWDLRNRDLIRPLYLILVYGCCYSATLPLIKTAILMDWCRVFVSVNRSKSFFWWGCMAVSFVQCLWGLLCIVLLNMQCRPHRAIWEFYLPSKCYSLPNVMLCSASVQVISDICMFLLPQKMIWSLHMNWQKKMGISIIFGVGILASIAACFRLAHTVTFANSTDSMYFIGPLLFWACAEMTCGFFIFSVPCLSKLAMESGLRSRLSSALGLSGKSISGPSNQGGNSNSGPRSKPKPKPWTMSETKYSRIEEGSVIPLTNVSVSQNDPGEGRLSRDGNKSPIGVIRTMDVDVRSTDGSGVKLQDHRVPWEY</sequence>
<dbReference type="RefSeq" id="XP_031916935.1">
    <property type="nucleotide sequence ID" value="XM_032059133.1"/>
</dbReference>
<dbReference type="EMBL" id="ML743560">
    <property type="protein sequence ID" value="KAE8140872.1"/>
    <property type="molecule type" value="Genomic_DNA"/>
</dbReference>
<evidence type="ECO:0000256" key="3">
    <source>
        <dbReference type="ARBA" id="ARBA00022989"/>
    </source>
</evidence>
<keyword evidence="10" id="KW-1185">Reference proteome</keyword>
<dbReference type="PANTHER" id="PTHR33048:SF47">
    <property type="entry name" value="INTEGRAL MEMBRANE PROTEIN-RELATED"/>
    <property type="match status" value="1"/>
</dbReference>
<feature type="transmembrane region" description="Helical" evidence="7">
    <location>
        <begin position="34"/>
        <end position="56"/>
    </location>
</feature>
<proteinExistence type="inferred from homology"/>
<dbReference type="AlphaFoldDB" id="A0A5N6T3K6"/>
<comment type="subcellular location">
    <subcellularLocation>
        <location evidence="1">Membrane</location>
        <topology evidence="1">Multi-pass membrane protein</topology>
    </subcellularLocation>
</comment>
<dbReference type="GO" id="GO:0016020">
    <property type="term" value="C:membrane"/>
    <property type="evidence" value="ECO:0007669"/>
    <property type="project" value="UniProtKB-SubCell"/>
</dbReference>
<evidence type="ECO:0000256" key="2">
    <source>
        <dbReference type="ARBA" id="ARBA00022692"/>
    </source>
</evidence>
<organism evidence="9 10">
    <name type="scientific">Aspergillus pseudotamarii</name>
    <dbReference type="NCBI Taxonomy" id="132259"/>
    <lineage>
        <taxon>Eukaryota</taxon>
        <taxon>Fungi</taxon>
        <taxon>Dikarya</taxon>
        <taxon>Ascomycota</taxon>
        <taxon>Pezizomycotina</taxon>
        <taxon>Eurotiomycetes</taxon>
        <taxon>Eurotiomycetidae</taxon>
        <taxon>Eurotiales</taxon>
        <taxon>Aspergillaceae</taxon>
        <taxon>Aspergillus</taxon>
        <taxon>Aspergillus subgen. Circumdati</taxon>
    </lineage>
</organism>
<keyword evidence="2 7" id="KW-0812">Transmembrane</keyword>
<comment type="similarity">
    <text evidence="5">Belongs to the SAT4 family.</text>
</comment>
<evidence type="ECO:0000313" key="10">
    <source>
        <dbReference type="Proteomes" id="UP000325672"/>
    </source>
</evidence>
<feature type="compositionally biased region" description="Basic and acidic residues" evidence="6">
    <location>
        <begin position="365"/>
        <end position="374"/>
    </location>
</feature>
<dbReference type="InterPro" id="IPR049326">
    <property type="entry name" value="Rhodopsin_dom_fungi"/>
</dbReference>
<keyword evidence="4 7" id="KW-0472">Membrane</keyword>
<feature type="transmembrane region" description="Helical" evidence="7">
    <location>
        <begin position="148"/>
        <end position="171"/>
    </location>
</feature>
<feature type="transmembrane region" description="Helical" evidence="7">
    <location>
        <begin position="263"/>
        <end position="289"/>
    </location>
</feature>
<keyword evidence="3 7" id="KW-1133">Transmembrane helix</keyword>
<feature type="transmembrane region" description="Helical" evidence="7">
    <location>
        <begin position="109"/>
        <end position="127"/>
    </location>
</feature>
<gene>
    <name evidence="9" type="ORF">BDV38DRAFT_279848</name>
</gene>
<evidence type="ECO:0000256" key="5">
    <source>
        <dbReference type="ARBA" id="ARBA00038359"/>
    </source>
</evidence>
<feature type="region of interest" description="Disordered" evidence="6">
    <location>
        <begin position="310"/>
        <end position="339"/>
    </location>
</feature>
<dbReference type="PANTHER" id="PTHR33048">
    <property type="entry name" value="PTH11-LIKE INTEGRAL MEMBRANE PROTEIN (AFU_ORTHOLOGUE AFUA_5G11245)"/>
    <property type="match status" value="1"/>
</dbReference>
<evidence type="ECO:0000256" key="4">
    <source>
        <dbReference type="ARBA" id="ARBA00023136"/>
    </source>
</evidence>
<feature type="compositionally biased region" description="Low complexity" evidence="6">
    <location>
        <begin position="310"/>
        <end position="327"/>
    </location>
</feature>
<reference evidence="9 10" key="1">
    <citation type="submission" date="2019-04" db="EMBL/GenBank/DDBJ databases">
        <title>Friends and foes A comparative genomics study of 23 Aspergillus species from section Flavi.</title>
        <authorList>
            <consortium name="DOE Joint Genome Institute"/>
            <person name="Kjaerbolling I."/>
            <person name="Vesth T."/>
            <person name="Frisvad J.C."/>
            <person name="Nybo J.L."/>
            <person name="Theobald S."/>
            <person name="Kildgaard S."/>
            <person name="Isbrandt T."/>
            <person name="Kuo A."/>
            <person name="Sato A."/>
            <person name="Lyhne E.K."/>
            <person name="Kogle M.E."/>
            <person name="Wiebenga A."/>
            <person name="Kun R.S."/>
            <person name="Lubbers R.J."/>
            <person name="Makela M.R."/>
            <person name="Barry K."/>
            <person name="Chovatia M."/>
            <person name="Clum A."/>
            <person name="Daum C."/>
            <person name="Haridas S."/>
            <person name="He G."/>
            <person name="LaButti K."/>
            <person name="Lipzen A."/>
            <person name="Mondo S."/>
            <person name="Riley R."/>
            <person name="Salamov A."/>
            <person name="Simmons B.A."/>
            <person name="Magnuson J.K."/>
            <person name="Henrissat B."/>
            <person name="Mortensen U.H."/>
            <person name="Larsen T.O."/>
            <person name="Devries R.P."/>
            <person name="Grigoriev I.V."/>
            <person name="Machida M."/>
            <person name="Baker S.E."/>
            <person name="Andersen M.R."/>
        </authorList>
    </citation>
    <scope>NUCLEOTIDE SEQUENCE [LARGE SCALE GENOMIC DNA]</scope>
    <source>
        <strain evidence="9 10">CBS 117625</strain>
    </source>
</reference>
<evidence type="ECO:0000313" key="9">
    <source>
        <dbReference type="EMBL" id="KAE8140872.1"/>
    </source>
</evidence>
<evidence type="ECO:0000256" key="1">
    <source>
        <dbReference type="ARBA" id="ARBA00004141"/>
    </source>
</evidence>
<feature type="region of interest" description="Disordered" evidence="6">
    <location>
        <begin position="354"/>
        <end position="386"/>
    </location>
</feature>
<feature type="compositionally biased region" description="Polar residues" evidence="6">
    <location>
        <begin position="354"/>
        <end position="363"/>
    </location>
</feature>
<evidence type="ECO:0000256" key="6">
    <source>
        <dbReference type="SAM" id="MobiDB-lite"/>
    </source>
</evidence>
<accession>A0A5N6T3K6</accession>
<dbReference type="GeneID" id="43643343"/>
<feature type="domain" description="Rhodopsin" evidence="8">
    <location>
        <begin position="52"/>
        <end position="292"/>
    </location>
</feature>
<dbReference type="Pfam" id="PF20684">
    <property type="entry name" value="Fung_rhodopsin"/>
    <property type="match status" value="1"/>
</dbReference>
<feature type="transmembrane region" description="Helical" evidence="7">
    <location>
        <begin position="234"/>
        <end position="251"/>
    </location>
</feature>
<dbReference type="OrthoDB" id="4682787at2759"/>
<name>A0A5N6T3K6_ASPPS</name>
<evidence type="ECO:0000259" key="8">
    <source>
        <dbReference type="Pfam" id="PF20684"/>
    </source>
</evidence>
<dbReference type="InterPro" id="IPR052337">
    <property type="entry name" value="SAT4-like"/>
</dbReference>
<evidence type="ECO:0000256" key="7">
    <source>
        <dbReference type="SAM" id="Phobius"/>
    </source>
</evidence>
<dbReference type="Proteomes" id="UP000325672">
    <property type="component" value="Unassembled WGS sequence"/>
</dbReference>
<protein>
    <recommendedName>
        <fullName evidence="8">Rhodopsin domain-containing protein</fullName>
    </recommendedName>
</protein>